<dbReference type="Pfam" id="PF01395">
    <property type="entry name" value="PBP_GOBP"/>
    <property type="match status" value="1"/>
</dbReference>
<dbReference type="AlphaFoldDB" id="A0A1B0BJ27"/>
<evidence type="ECO:0000256" key="1">
    <source>
        <dbReference type="SAM" id="SignalP"/>
    </source>
</evidence>
<keyword evidence="3" id="KW-1185">Reference proteome</keyword>
<reference evidence="2" key="2">
    <citation type="submission" date="2020-05" db="UniProtKB">
        <authorList>
            <consortium name="EnsemblMetazoa"/>
        </authorList>
    </citation>
    <scope>IDENTIFICATION</scope>
    <source>
        <strain evidence="2">IAEA</strain>
    </source>
</reference>
<dbReference type="VEuPathDB" id="VectorBase:GPPI031807"/>
<dbReference type="Gene3D" id="1.10.238.20">
    <property type="entry name" value="Pheromone/general odorant binding protein domain"/>
    <property type="match status" value="1"/>
</dbReference>
<dbReference type="Proteomes" id="UP000092460">
    <property type="component" value="Unassembled WGS sequence"/>
</dbReference>
<protein>
    <submittedName>
        <fullName evidence="2">Uncharacterized protein</fullName>
    </submittedName>
</protein>
<dbReference type="EnsemblMetazoa" id="GPPI031807-RA">
    <property type="protein sequence ID" value="GPPI031807-PA"/>
    <property type="gene ID" value="GPPI031807"/>
</dbReference>
<name>A0A1B0BJ27_9MUSC</name>
<dbReference type="GO" id="GO:0005549">
    <property type="term" value="F:odorant binding"/>
    <property type="evidence" value="ECO:0007669"/>
    <property type="project" value="InterPro"/>
</dbReference>
<sequence>MKFFVIIVLMTKVVFAQIHETKQSEALKYQAYYLCADQARIGSQLNPMISGGASDENIAKTVFELKTNDEDDHITSHCFYFCVFEHMALISNPGAVLKPNKKTVAFGKKFDKRAAKKCLDKDEINLCKRIDFFFMCLLDL</sequence>
<organism evidence="2 3">
    <name type="scientific">Glossina palpalis gambiensis</name>
    <dbReference type="NCBI Taxonomy" id="67801"/>
    <lineage>
        <taxon>Eukaryota</taxon>
        <taxon>Metazoa</taxon>
        <taxon>Ecdysozoa</taxon>
        <taxon>Arthropoda</taxon>
        <taxon>Hexapoda</taxon>
        <taxon>Insecta</taxon>
        <taxon>Pterygota</taxon>
        <taxon>Neoptera</taxon>
        <taxon>Endopterygota</taxon>
        <taxon>Diptera</taxon>
        <taxon>Brachycera</taxon>
        <taxon>Muscomorpha</taxon>
        <taxon>Hippoboscoidea</taxon>
        <taxon>Glossinidae</taxon>
        <taxon>Glossina</taxon>
    </lineage>
</organism>
<evidence type="ECO:0000313" key="3">
    <source>
        <dbReference type="Proteomes" id="UP000092460"/>
    </source>
</evidence>
<accession>A0A1B0BJ27</accession>
<dbReference type="SUPFAM" id="SSF47565">
    <property type="entry name" value="Insect pheromone/odorant-binding proteins"/>
    <property type="match status" value="1"/>
</dbReference>
<feature type="signal peptide" evidence="1">
    <location>
        <begin position="1"/>
        <end position="16"/>
    </location>
</feature>
<dbReference type="InterPro" id="IPR006170">
    <property type="entry name" value="PBP/GOBP"/>
</dbReference>
<reference evidence="3" key="1">
    <citation type="submission" date="2015-01" db="EMBL/GenBank/DDBJ databases">
        <authorList>
            <person name="Aksoy S."/>
            <person name="Warren W."/>
            <person name="Wilson R.K."/>
        </authorList>
    </citation>
    <scope>NUCLEOTIDE SEQUENCE [LARGE SCALE GENOMIC DNA]</scope>
    <source>
        <strain evidence="3">IAEA</strain>
    </source>
</reference>
<proteinExistence type="predicted"/>
<keyword evidence="1" id="KW-0732">Signal</keyword>
<evidence type="ECO:0000313" key="2">
    <source>
        <dbReference type="EnsemblMetazoa" id="GPPI031807-PA"/>
    </source>
</evidence>
<feature type="chain" id="PRO_5008404929" evidence="1">
    <location>
        <begin position="17"/>
        <end position="140"/>
    </location>
</feature>
<dbReference type="InterPro" id="IPR036728">
    <property type="entry name" value="PBP_GOBP_sf"/>
</dbReference>
<dbReference type="EMBL" id="JXJN01015313">
    <property type="status" value="NOT_ANNOTATED_CDS"/>
    <property type="molecule type" value="Genomic_DNA"/>
</dbReference>